<sequence>MLATSLENNVWKSPNEHTIWLYLSGLTNRAHAAHVGVPSPCGQWLSSILRV</sequence>
<reference evidence="1" key="2">
    <citation type="journal article" date="2015" name="Fish Shellfish Immunol.">
        <title>Early steps in the European eel (Anguilla anguilla)-Vibrio vulnificus interaction in the gills: Role of the RtxA13 toxin.</title>
        <authorList>
            <person name="Callol A."/>
            <person name="Pajuelo D."/>
            <person name="Ebbesson L."/>
            <person name="Teles M."/>
            <person name="MacKenzie S."/>
            <person name="Amaro C."/>
        </authorList>
    </citation>
    <scope>NUCLEOTIDE SEQUENCE</scope>
</reference>
<evidence type="ECO:0000313" key="1">
    <source>
        <dbReference type="EMBL" id="JAH25136.1"/>
    </source>
</evidence>
<name>A0A0E9R7J4_ANGAN</name>
<accession>A0A0E9R7J4</accession>
<dbReference type="EMBL" id="GBXM01083441">
    <property type="protein sequence ID" value="JAH25136.1"/>
    <property type="molecule type" value="Transcribed_RNA"/>
</dbReference>
<proteinExistence type="predicted"/>
<organism evidence="1">
    <name type="scientific">Anguilla anguilla</name>
    <name type="common">European freshwater eel</name>
    <name type="synonym">Muraena anguilla</name>
    <dbReference type="NCBI Taxonomy" id="7936"/>
    <lineage>
        <taxon>Eukaryota</taxon>
        <taxon>Metazoa</taxon>
        <taxon>Chordata</taxon>
        <taxon>Craniata</taxon>
        <taxon>Vertebrata</taxon>
        <taxon>Euteleostomi</taxon>
        <taxon>Actinopterygii</taxon>
        <taxon>Neopterygii</taxon>
        <taxon>Teleostei</taxon>
        <taxon>Anguilliformes</taxon>
        <taxon>Anguillidae</taxon>
        <taxon>Anguilla</taxon>
    </lineage>
</organism>
<dbReference type="AlphaFoldDB" id="A0A0E9R7J4"/>
<protein>
    <submittedName>
        <fullName evidence="1">Uncharacterized protein</fullName>
    </submittedName>
</protein>
<reference evidence="1" key="1">
    <citation type="submission" date="2014-11" db="EMBL/GenBank/DDBJ databases">
        <authorList>
            <person name="Amaro Gonzalez C."/>
        </authorList>
    </citation>
    <scope>NUCLEOTIDE SEQUENCE</scope>
</reference>